<keyword evidence="6" id="KW-1185">Reference proteome</keyword>
<evidence type="ECO:0000256" key="3">
    <source>
        <dbReference type="ARBA" id="ARBA00023140"/>
    </source>
</evidence>
<dbReference type="Proteomes" id="UP000054495">
    <property type="component" value="Unassembled WGS sequence"/>
</dbReference>
<dbReference type="GO" id="GO:0016405">
    <property type="term" value="F:CoA-ligase activity"/>
    <property type="evidence" value="ECO:0007669"/>
    <property type="project" value="TreeGrafter"/>
</dbReference>
<dbReference type="SUPFAM" id="SSF56801">
    <property type="entry name" value="Acetyl-CoA synthetase-like"/>
    <property type="match status" value="1"/>
</dbReference>
<gene>
    <name evidence="5" type="ORF">ANCCEY_15897</name>
</gene>
<proteinExistence type="inferred from homology"/>
<feature type="non-terminal residue" evidence="5">
    <location>
        <position position="1"/>
    </location>
</feature>
<comment type="subcellular location">
    <subcellularLocation>
        <location evidence="1">Peroxisome</location>
    </subcellularLocation>
</comment>
<comment type="similarity">
    <text evidence="2">Belongs to the ATP-dependent AMP-binding enzyme family.</text>
</comment>
<evidence type="ECO:0000259" key="4">
    <source>
        <dbReference type="Pfam" id="PF13193"/>
    </source>
</evidence>
<dbReference type="Pfam" id="PF13193">
    <property type="entry name" value="AMP-binding_C"/>
    <property type="match status" value="1"/>
</dbReference>
<evidence type="ECO:0000313" key="6">
    <source>
        <dbReference type="Proteomes" id="UP000054495"/>
    </source>
</evidence>
<organism evidence="5 6">
    <name type="scientific">Ancylostoma ceylanicum</name>
    <dbReference type="NCBI Taxonomy" id="53326"/>
    <lineage>
        <taxon>Eukaryota</taxon>
        <taxon>Metazoa</taxon>
        <taxon>Ecdysozoa</taxon>
        <taxon>Nematoda</taxon>
        <taxon>Chromadorea</taxon>
        <taxon>Rhabditida</taxon>
        <taxon>Rhabditina</taxon>
        <taxon>Rhabditomorpha</taxon>
        <taxon>Strongyloidea</taxon>
        <taxon>Ancylostomatidae</taxon>
        <taxon>Ancylostomatinae</taxon>
        <taxon>Ancylostoma</taxon>
    </lineage>
</organism>
<dbReference type="AlphaFoldDB" id="A0A0D6L385"/>
<keyword evidence="3" id="KW-0576">Peroxisome</keyword>
<feature type="domain" description="AMP-binding enzyme C-terminal" evidence="4">
    <location>
        <begin position="5"/>
        <end position="80"/>
    </location>
</feature>
<evidence type="ECO:0000313" key="5">
    <source>
        <dbReference type="EMBL" id="EPB65040.1"/>
    </source>
</evidence>
<dbReference type="PANTHER" id="PTHR24096">
    <property type="entry name" value="LONG-CHAIN-FATTY-ACID--COA LIGASE"/>
    <property type="match status" value="1"/>
</dbReference>
<accession>A0A0D6L385</accession>
<protein>
    <recommendedName>
        <fullName evidence="4">AMP-binding enzyme C-terminal domain-containing protein</fullName>
    </recommendedName>
</protein>
<dbReference type="FunFam" id="3.30.300.30:FF:000007">
    <property type="entry name" value="4-coumarate--CoA ligase 2"/>
    <property type="match status" value="1"/>
</dbReference>
<dbReference type="EMBL" id="KE132755">
    <property type="protein sequence ID" value="EPB65040.1"/>
    <property type="molecule type" value="Genomic_DNA"/>
</dbReference>
<dbReference type="InterPro" id="IPR025110">
    <property type="entry name" value="AMP-bd_C"/>
</dbReference>
<sequence length="98" mass="10805">VAPAELEDILLSHKEIHDAAVIGVPDEKTGEKPRAYVVSASKNLTEADVKRFVEEKVSTYKFLTGGVVFVKEIPKSPSGKILRRFLRDRAAAELVSKL</sequence>
<dbReference type="InterPro" id="IPR045851">
    <property type="entry name" value="AMP-bd_C_sf"/>
</dbReference>
<dbReference type="GO" id="GO:0005777">
    <property type="term" value="C:peroxisome"/>
    <property type="evidence" value="ECO:0007669"/>
    <property type="project" value="UniProtKB-SubCell"/>
</dbReference>
<reference evidence="5 6" key="1">
    <citation type="submission" date="2013-05" db="EMBL/GenBank/DDBJ databases">
        <title>Draft genome of the parasitic nematode Anyclostoma ceylanicum.</title>
        <authorList>
            <person name="Mitreva M."/>
        </authorList>
    </citation>
    <scope>NUCLEOTIDE SEQUENCE [LARGE SCALE GENOMIC DNA]</scope>
</reference>
<name>A0A0D6L385_9BILA</name>
<evidence type="ECO:0000256" key="2">
    <source>
        <dbReference type="ARBA" id="ARBA00006432"/>
    </source>
</evidence>
<dbReference type="Gene3D" id="3.30.300.30">
    <property type="match status" value="1"/>
</dbReference>
<evidence type="ECO:0000256" key="1">
    <source>
        <dbReference type="ARBA" id="ARBA00004275"/>
    </source>
</evidence>
<dbReference type="PANTHER" id="PTHR24096:SF422">
    <property type="entry name" value="BCDNA.GH02901"/>
    <property type="match status" value="1"/>
</dbReference>